<dbReference type="NCBIfam" id="TIGR02453">
    <property type="entry name" value="TIGR02453 family protein"/>
    <property type="match status" value="1"/>
</dbReference>
<proteinExistence type="predicted"/>
<reference evidence="1 2" key="1">
    <citation type="submission" date="2018-08" db="EMBL/GenBank/DDBJ databases">
        <title>Mucilaginibacter sp. MYSH2.</title>
        <authorList>
            <person name="Seo T."/>
        </authorList>
    </citation>
    <scope>NUCLEOTIDE SEQUENCE [LARGE SCALE GENOMIC DNA]</scope>
    <source>
        <strain evidence="1 2">MYSH2</strain>
    </source>
</reference>
<gene>
    <name evidence="1" type="ORF">D0C36_09040</name>
</gene>
<dbReference type="InterPro" id="IPR012808">
    <property type="entry name" value="CHP02453"/>
</dbReference>
<dbReference type="RefSeq" id="WP_117391194.1">
    <property type="nucleotide sequence ID" value="NZ_QWDC01000001.1"/>
</dbReference>
<keyword evidence="2" id="KW-1185">Reference proteome</keyword>
<name>A0A372P0J5_9SPHI</name>
<comment type="caution">
    <text evidence="1">The sequence shown here is derived from an EMBL/GenBank/DDBJ whole genome shotgun (WGS) entry which is preliminary data.</text>
</comment>
<dbReference type="PANTHER" id="PTHR36452">
    <property type="entry name" value="CHROMOSOME 12, WHOLE GENOME SHOTGUN SEQUENCE"/>
    <property type="match status" value="1"/>
</dbReference>
<evidence type="ECO:0000313" key="1">
    <source>
        <dbReference type="EMBL" id="RFZ95644.1"/>
    </source>
</evidence>
<dbReference type="PANTHER" id="PTHR36452:SF1">
    <property type="entry name" value="DUF2461 DOMAIN-CONTAINING PROTEIN"/>
    <property type="match status" value="1"/>
</dbReference>
<dbReference type="InterPro" id="IPR015996">
    <property type="entry name" value="UCP028451"/>
</dbReference>
<dbReference type="AlphaFoldDB" id="A0A372P0J5"/>
<sequence>MIQTQTLTFLKELVDNNDRDWFQANKARYDVARENVIAFTTEIIKGLHNVDPAVNPDLDPKKCVMRIYRDIRFSKNKLPYKNNFGVSFPTQGSKNGGVEYYMHIQPGSKSFIAGGYWMPEAEHLKAIRQEIDYNADDLKKIIDDKEFVKLFGEYRKQEQLKTTPKGYEADNENIDLIKLKSFIAWHPLTDKELTSKGAAEEILRVIAKLYPMNVFLRNALA</sequence>
<dbReference type="Pfam" id="PF09365">
    <property type="entry name" value="DUF2461"/>
    <property type="match status" value="1"/>
</dbReference>
<evidence type="ECO:0000313" key="2">
    <source>
        <dbReference type="Proteomes" id="UP000264217"/>
    </source>
</evidence>
<accession>A0A372P0J5</accession>
<dbReference type="Proteomes" id="UP000264217">
    <property type="component" value="Unassembled WGS sequence"/>
</dbReference>
<protein>
    <submittedName>
        <fullName evidence="1">DUF2461 domain-containing protein</fullName>
    </submittedName>
</protein>
<dbReference type="PIRSF" id="PIRSF028451">
    <property type="entry name" value="UCP028451"/>
    <property type="match status" value="1"/>
</dbReference>
<dbReference type="OrthoDB" id="9794241at2"/>
<dbReference type="EMBL" id="QWDC01000001">
    <property type="protein sequence ID" value="RFZ95644.1"/>
    <property type="molecule type" value="Genomic_DNA"/>
</dbReference>
<organism evidence="1 2">
    <name type="scientific">Mucilaginibacter conchicola</name>
    <dbReference type="NCBI Taxonomy" id="2303333"/>
    <lineage>
        <taxon>Bacteria</taxon>
        <taxon>Pseudomonadati</taxon>
        <taxon>Bacteroidota</taxon>
        <taxon>Sphingobacteriia</taxon>
        <taxon>Sphingobacteriales</taxon>
        <taxon>Sphingobacteriaceae</taxon>
        <taxon>Mucilaginibacter</taxon>
    </lineage>
</organism>